<comment type="caution">
    <text evidence="2">The sequence shown here is derived from an EMBL/GenBank/DDBJ whole genome shotgun (WGS) entry which is preliminary data.</text>
</comment>
<evidence type="ECO:0000313" key="2">
    <source>
        <dbReference type="EMBL" id="CAH8353497.1"/>
    </source>
</evidence>
<feature type="signal peptide" evidence="1">
    <location>
        <begin position="1"/>
        <end position="16"/>
    </location>
</feature>
<protein>
    <submittedName>
        <fullName evidence="2">Uncharacterized protein</fullName>
    </submittedName>
</protein>
<organism evidence="2 3">
    <name type="scientific">Eruca vesicaria subsp. sativa</name>
    <name type="common">Garden rocket</name>
    <name type="synonym">Eruca sativa</name>
    <dbReference type="NCBI Taxonomy" id="29727"/>
    <lineage>
        <taxon>Eukaryota</taxon>
        <taxon>Viridiplantae</taxon>
        <taxon>Streptophyta</taxon>
        <taxon>Embryophyta</taxon>
        <taxon>Tracheophyta</taxon>
        <taxon>Spermatophyta</taxon>
        <taxon>Magnoliopsida</taxon>
        <taxon>eudicotyledons</taxon>
        <taxon>Gunneridae</taxon>
        <taxon>Pentapetalae</taxon>
        <taxon>rosids</taxon>
        <taxon>malvids</taxon>
        <taxon>Brassicales</taxon>
        <taxon>Brassicaceae</taxon>
        <taxon>Brassiceae</taxon>
        <taxon>Eruca</taxon>
    </lineage>
</organism>
<accession>A0ABC8K4L4</accession>
<dbReference type="Proteomes" id="UP001642260">
    <property type="component" value="Unassembled WGS sequence"/>
</dbReference>
<feature type="chain" id="PRO_5044753515" evidence="1">
    <location>
        <begin position="17"/>
        <end position="68"/>
    </location>
</feature>
<evidence type="ECO:0000256" key="1">
    <source>
        <dbReference type="SAM" id="SignalP"/>
    </source>
</evidence>
<keyword evidence="3" id="KW-1185">Reference proteome</keyword>
<evidence type="ECO:0000313" key="3">
    <source>
        <dbReference type="Proteomes" id="UP001642260"/>
    </source>
</evidence>
<proteinExistence type="predicted"/>
<keyword evidence="1" id="KW-0732">Signal</keyword>
<gene>
    <name evidence="2" type="ORF">ERUC_LOCUS19252</name>
</gene>
<name>A0ABC8K4L4_ERUVS</name>
<sequence>MLIRLPLICILVSVTAIGADLSPERYWNTALPNTPMPNSLHTLFTPVKYIEMILPMRKPPTSKWEKEA</sequence>
<dbReference type="EMBL" id="CAKOAT010182710">
    <property type="protein sequence ID" value="CAH8353497.1"/>
    <property type="molecule type" value="Genomic_DNA"/>
</dbReference>
<dbReference type="AlphaFoldDB" id="A0ABC8K4L4"/>
<reference evidence="2 3" key="1">
    <citation type="submission" date="2022-03" db="EMBL/GenBank/DDBJ databases">
        <authorList>
            <person name="Macdonald S."/>
            <person name="Ahmed S."/>
            <person name="Newling K."/>
        </authorList>
    </citation>
    <scope>NUCLEOTIDE SEQUENCE [LARGE SCALE GENOMIC DNA]</scope>
</reference>